<dbReference type="PANTHER" id="PTHR34293">
    <property type="entry name" value="HTH-TYPE TRANSCRIPTIONAL REGULATOR TRMBL2"/>
    <property type="match status" value="1"/>
</dbReference>
<evidence type="ECO:0000313" key="5">
    <source>
        <dbReference type="Proteomes" id="UP000246050"/>
    </source>
</evidence>
<evidence type="ECO:0000256" key="1">
    <source>
        <dbReference type="SAM" id="Coils"/>
    </source>
</evidence>
<feature type="domain" description="HTH luxR-type" evidence="2">
    <location>
        <begin position="239"/>
        <end position="296"/>
    </location>
</feature>
<dbReference type="InterPro" id="IPR051797">
    <property type="entry name" value="TrmB-like"/>
</dbReference>
<dbReference type="EMBL" id="QGKS01000452">
    <property type="protein sequence ID" value="PWR07923.1"/>
    <property type="molecule type" value="Genomic_DNA"/>
</dbReference>
<sequence length="302" mass="32635">MFAGLLSDDAGRLYELLVAETSPPSGPPEACETPALAELLRHALVFRTPTGRLRAVPPAAALRRLLLARQRELAEANRELADRYAELDRLERDLPRPGWTPGIGEVELLRGGDEIVGRLHELVSGTRHDCRHVRGQQLADGPPGWPAQVRGGAARVRVICTPETLARTAVPHRPGTCRLLPRLPVQLTVVDGVALVGLGSTAGEALLVRTPAVVEALVDYFELLWRRAVPLEPPASVPPGGPSSDQLRVLRLAAAGLKDEAIARSLGRSTRWVRRHMESLEERLGATNRLTLGIAAARNGLV</sequence>
<evidence type="ECO:0000313" key="3">
    <source>
        <dbReference type="EMBL" id="PWR07923.1"/>
    </source>
</evidence>
<dbReference type="PANTHER" id="PTHR34293:SF1">
    <property type="entry name" value="HTH-TYPE TRANSCRIPTIONAL REGULATOR TRMBL2"/>
    <property type="match status" value="1"/>
</dbReference>
<dbReference type="GO" id="GO:0003677">
    <property type="term" value="F:DNA binding"/>
    <property type="evidence" value="ECO:0007669"/>
    <property type="project" value="InterPro"/>
</dbReference>
<keyword evidence="1" id="KW-0175">Coiled coil</keyword>
<dbReference type="InterPro" id="IPR036388">
    <property type="entry name" value="WH-like_DNA-bd_sf"/>
</dbReference>
<reference evidence="3 5" key="1">
    <citation type="submission" date="2018-05" db="EMBL/GenBank/DDBJ databases">
        <title>Micromonosporas from Atacama Desert.</title>
        <authorList>
            <person name="Carro L."/>
            <person name="Golinska P."/>
            <person name="Klenk H.-P."/>
            <person name="Goodfellow M."/>
        </authorList>
    </citation>
    <scope>NUCLEOTIDE SEQUENCE [LARGE SCALE GENOMIC DNA]</scope>
    <source>
        <strain evidence="3 5">4G51</strain>
    </source>
</reference>
<protein>
    <recommendedName>
        <fullName evidence="2">HTH luxR-type domain-containing protein</fullName>
    </recommendedName>
</protein>
<dbReference type="InterPro" id="IPR016032">
    <property type="entry name" value="Sig_transdc_resp-reg_C-effctor"/>
</dbReference>
<accession>A0A317D5E1</accession>
<dbReference type="Proteomes" id="UP000246050">
    <property type="component" value="Unassembled WGS sequence"/>
</dbReference>
<dbReference type="SUPFAM" id="SSF46894">
    <property type="entry name" value="C-terminal effector domain of the bipartite response regulators"/>
    <property type="match status" value="1"/>
</dbReference>
<dbReference type="CDD" id="cd06170">
    <property type="entry name" value="LuxR_C_like"/>
    <property type="match status" value="1"/>
</dbReference>
<dbReference type="AlphaFoldDB" id="A0A317D5E1"/>
<name>A0A317D5E1_9ACTN</name>
<dbReference type="Gene3D" id="1.10.10.10">
    <property type="entry name" value="Winged helix-like DNA-binding domain superfamily/Winged helix DNA-binding domain"/>
    <property type="match status" value="1"/>
</dbReference>
<feature type="coiled-coil region" evidence="1">
    <location>
        <begin position="59"/>
        <end position="93"/>
    </location>
</feature>
<dbReference type="Pfam" id="PF00196">
    <property type="entry name" value="GerE"/>
    <property type="match status" value="1"/>
</dbReference>
<evidence type="ECO:0000259" key="2">
    <source>
        <dbReference type="SMART" id="SM00421"/>
    </source>
</evidence>
<gene>
    <name evidence="3" type="ORF">DKT69_33725</name>
    <name evidence="4" type="ORF">DKT69_33755</name>
</gene>
<dbReference type="EMBL" id="QGKS01000452">
    <property type="protein sequence ID" value="PWR07927.1"/>
    <property type="molecule type" value="Genomic_DNA"/>
</dbReference>
<comment type="caution">
    <text evidence="3">The sequence shown here is derived from an EMBL/GenBank/DDBJ whole genome shotgun (WGS) entry which is preliminary data.</text>
</comment>
<dbReference type="SMART" id="SM00421">
    <property type="entry name" value="HTH_LUXR"/>
    <property type="match status" value="1"/>
</dbReference>
<dbReference type="GO" id="GO:0006355">
    <property type="term" value="P:regulation of DNA-templated transcription"/>
    <property type="evidence" value="ECO:0007669"/>
    <property type="project" value="InterPro"/>
</dbReference>
<evidence type="ECO:0000313" key="4">
    <source>
        <dbReference type="EMBL" id="PWR07927.1"/>
    </source>
</evidence>
<proteinExistence type="predicted"/>
<dbReference type="InterPro" id="IPR000792">
    <property type="entry name" value="Tscrpt_reg_LuxR_C"/>
</dbReference>
<organism evidence="3 5">
    <name type="scientific">Micromonospora sicca</name>
    <dbReference type="NCBI Taxonomy" id="2202420"/>
    <lineage>
        <taxon>Bacteria</taxon>
        <taxon>Bacillati</taxon>
        <taxon>Actinomycetota</taxon>
        <taxon>Actinomycetes</taxon>
        <taxon>Micromonosporales</taxon>
        <taxon>Micromonosporaceae</taxon>
        <taxon>Micromonospora</taxon>
    </lineage>
</organism>